<protein>
    <submittedName>
        <fullName evidence="1">Uncharacterized protein</fullName>
    </submittedName>
</protein>
<dbReference type="RefSeq" id="WP_073589536.1">
    <property type="nucleotide sequence ID" value="NZ_FRFD01000008.1"/>
</dbReference>
<dbReference type="STRING" id="1121345.SAMN02745217_02882"/>
<name>A0A1M7YDQ4_9FIRM</name>
<proteinExistence type="predicted"/>
<keyword evidence="2" id="KW-1185">Reference proteome</keyword>
<accession>A0A1M7YDQ4</accession>
<organism evidence="1 2">
    <name type="scientific">Anaerocolumna xylanovorans DSM 12503</name>
    <dbReference type="NCBI Taxonomy" id="1121345"/>
    <lineage>
        <taxon>Bacteria</taxon>
        <taxon>Bacillati</taxon>
        <taxon>Bacillota</taxon>
        <taxon>Clostridia</taxon>
        <taxon>Lachnospirales</taxon>
        <taxon>Lachnospiraceae</taxon>
        <taxon>Anaerocolumna</taxon>
    </lineage>
</organism>
<reference evidence="1 2" key="1">
    <citation type="submission" date="2016-12" db="EMBL/GenBank/DDBJ databases">
        <authorList>
            <person name="Song W.-J."/>
            <person name="Kurnit D.M."/>
        </authorList>
    </citation>
    <scope>NUCLEOTIDE SEQUENCE [LARGE SCALE GENOMIC DNA]</scope>
    <source>
        <strain evidence="1 2">DSM 12503</strain>
    </source>
</reference>
<evidence type="ECO:0000313" key="2">
    <source>
        <dbReference type="Proteomes" id="UP000184612"/>
    </source>
</evidence>
<gene>
    <name evidence="1" type="ORF">SAMN02745217_02882</name>
</gene>
<evidence type="ECO:0000313" key="1">
    <source>
        <dbReference type="EMBL" id="SHO50762.1"/>
    </source>
</evidence>
<dbReference type="EMBL" id="FRFD01000008">
    <property type="protein sequence ID" value="SHO50762.1"/>
    <property type="molecule type" value="Genomic_DNA"/>
</dbReference>
<dbReference type="Proteomes" id="UP000184612">
    <property type="component" value="Unassembled WGS sequence"/>
</dbReference>
<dbReference type="OrthoDB" id="9798415at2"/>
<dbReference type="AlphaFoldDB" id="A0A1M7YDQ4"/>
<sequence>MLKLEVTFDEINYAEFAAGLIPMLLETLSGKDDKSKEVAALITNLGDAPERMLTAAFRELPQQDMNNFLAGMVAIYREDLMKLVNDKLREQNISGGITDIHLDNV</sequence>